<sequence length="451" mass="51432">MPNNVDERDFYCTLCFDVFFYPVTLPCKHRFCKDCFDNHVKCNSFTCPLCRARLSNWIRKLNQTNANIVDSKFWETVQKIYPKEVEKRRNGDVDGELSSALINAGSPRRNDVPKLRLAAPGEIRLEYEDFLRKQEEEQKRREDESFRLSQPLIKMIEEHEKKEEEERKRKLEEQLLADEELARRLLEEETHPVKVTVSDRTACTEEESSHSVVLGEYATPGSSVQVHCSTPKCLRSEPDQAVPALSPIPLDQPSTSKEDIFAKYYLTSTSLSDQNLSHFATVRPGPSSALTSEKEPEQQQQQQPVSMSRCSSGADSIGQELRHFKPIRSSPTTPPKAGSSWLPQIVVAQRGVGTDQSQVVVTEVLSALCNNPDSDISPQELENSIFLQKQLEADRELALELQKQLNSENKRKRSVPTQKTDYNLRKRKKGNLRKQVLVDRAQATLDSMLIK</sequence>
<evidence type="ECO:0000256" key="11">
    <source>
        <dbReference type="PROSITE-ProRule" id="PRU00175"/>
    </source>
</evidence>
<name>A0A1B6IS28_9HEMI</name>
<proteinExistence type="predicted"/>
<keyword evidence="6" id="KW-0227">DNA damage</keyword>
<evidence type="ECO:0000256" key="12">
    <source>
        <dbReference type="SAM" id="Coils"/>
    </source>
</evidence>
<dbReference type="PROSITE" id="PS50089">
    <property type="entry name" value="ZF_RING_2"/>
    <property type="match status" value="1"/>
</dbReference>
<reference evidence="15" key="1">
    <citation type="submission" date="2015-11" db="EMBL/GenBank/DDBJ databases">
        <title>De novo transcriptome assembly of four potential Pierce s Disease insect vectors from Arizona vineyards.</title>
        <authorList>
            <person name="Tassone E.E."/>
        </authorList>
    </citation>
    <scope>NUCLEOTIDE SEQUENCE</scope>
</reference>
<dbReference type="CDD" id="cd22249">
    <property type="entry name" value="UDM1_RNF168_RNF169-like"/>
    <property type="match status" value="1"/>
</dbReference>
<evidence type="ECO:0000256" key="6">
    <source>
        <dbReference type="ARBA" id="ARBA00022763"/>
    </source>
</evidence>
<keyword evidence="5" id="KW-0479">Metal-binding</keyword>
<dbReference type="EMBL" id="GECU01018009">
    <property type="protein sequence ID" value="JAS89697.1"/>
    <property type="molecule type" value="Transcribed_RNA"/>
</dbReference>
<dbReference type="Gene3D" id="3.30.40.10">
    <property type="entry name" value="Zinc/RING finger domain, C3HC4 (zinc finger)"/>
    <property type="match status" value="1"/>
</dbReference>
<dbReference type="EC" id="2.3.2.27" evidence="3"/>
<accession>A0A1B6IS28</accession>
<keyword evidence="8" id="KW-0833">Ubl conjugation pathway</keyword>
<feature type="region of interest" description="Disordered" evidence="13">
    <location>
        <begin position="278"/>
        <end position="315"/>
    </location>
</feature>
<evidence type="ECO:0000256" key="7">
    <source>
        <dbReference type="ARBA" id="ARBA00022771"/>
    </source>
</evidence>
<dbReference type="GO" id="GO:0006302">
    <property type="term" value="P:double-strand break repair"/>
    <property type="evidence" value="ECO:0007669"/>
    <property type="project" value="TreeGrafter"/>
</dbReference>
<dbReference type="GO" id="GO:0061630">
    <property type="term" value="F:ubiquitin protein ligase activity"/>
    <property type="evidence" value="ECO:0007669"/>
    <property type="project" value="UniProtKB-EC"/>
</dbReference>
<dbReference type="AlphaFoldDB" id="A0A1B6IS28"/>
<evidence type="ECO:0000256" key="3">
    <source>
        <dbReference type="ARBA" id="ARBA00012483"/>
    </source>
</evidence>
<evidence type="ECO:0000256" key="8">
    <source>
        <dbReference type="ARBA" id="ARBA00022786"/>
    </source>
</evidence>
<evidence type="ECO:0000259" key="14">
    <source>
        <dbReference type="PROSITE" id="PS50089"/>
    </source>
</evidence>
<evidence type="ECO:0000313" key="15">
    <source>
        <dbReference type="EMBL" id="JAS89697.1"/>
    </source>
</evidence>
<evidence type="ECO:0000256" key="9">
    <source>
        <dbReference type="ARBA" id="ARBA00022833"/>
    </source>
</evidence>
<evidence type="ECO:0000256" key="2">
    <source>
        <dbReference type="ARBA" id="ARBA00004123"/>
    </source>
</evidence>
<evidence type="ECO:0000256" key="13">
    <source>
        <dbReference type="SAM" id="MobiDB-lite"/>
    </source>
</evidence>
<dbReference type="GO" id="GO:0031491">
    <property type="term" value="F:nucleosome binding"/>
    <property type="evidence" value="ECO:0007669"/>
    <property type="project" value="TreeGrafter"/>
</dbReference>
<evidence type="ECO:0000256" key="4">
    <source>
        <dbReference type="ARBA" id="ARBA00022679"/>
    </source>
</evidence>
<dbReference type="PANTHER" id="PTHR23328">
    <property type="entry name" value="RING-TYPE DOMAIN-CONTAINING PROTEIN"/>
    <property type="match status" value="1"/>
</dbReference>
<dbReference type="SMART" id="SM00184">
    <property type="entry name" value="RING"/>
    <property type="match status" value="1"/>
</dbReference>
<dbReference type="PANTHER" id="PTHR23328:SF0">
    <property type="entry name" value="RING-TYPE DOMAIN-CONTAINING PROTEIN"/>
    <property type="match status" value="1"/>
</dbReference>
<feature type="coiled-coil region" evidence="12">
    <location>
        <begin position="153"/>
        <end position="189"/>
    </location>
</feature>
<protein>
    <recommendedName>
        <fullName evidence="3">RING-type E3 ubiquitin transferase</fullName>
        <ecNumber evidence="3">2.3.2.27</ecNumber>
    </recommendedName>
</protein>
<keyword evidence="4" id="KW-0808">Transferase</keyword>
<comment type="catalytic activity">
    <reaction evidence="1">
        <text>S-ubiquitinyl-[E2 ubiquitin-conjugating enzyme]-L-cysteine + [acceptor protein]-L-lysine = [E2 ubiquitin-conjugating enzyme]-L-cysteine + N(6)-ubiquitinyl-[acceptor protein]-L-lysine.</text>
        <dbReference type="EC" id="2.3.2.27"/>
    </reaction>
</comment>
<keyword evidence="12" id="KW-0175">Coiled coil</keyword>
<feature type="domain" description="RING-type" evidence="14">
    <location>
        <begin position="12"/>
        <end position="51"/>
    </location>
</feature>
<dbReference type="SUPFAM" id="SSF57850">
    <property type="entry name" value="RING/U-box"/>
    <property type="match status" value="1"/>
</dbReference>
<dbReference type="GO" id="GO:0008270">
    <property type="term" value="F:zinc ion binding"/>
    <property type="evidence" value="ECO:0007669"/>
    <property type="project" value="UniProtKB-KW"/>
</dbReference>
<evidence type="ECO:0000256" key="5">
    <source>
        <dbReference type="ARBA" id="ARBA00022723"/>
    </source>
</evidence>
<dbReference type="InterPro" id="IPR013083">
    <property type="entry name" value="Znf_RING/FYVE/PHD"/>
</dbReference>
<organism evidence="15">
    <name type="scientific">Homalodisca liturata</name>
    <dbReference type="NCBI Taxonomy" id="320908"/>
    <lineage>
        <taxon>Eukaryota</taxon>
        <taxon>Metazoa</taxon>
        <taxon>Ecdysozoa</taxon>
        <taxon>Arthropoda</taxon>
        <taxon>Hexapoda</taxon>
        <taxon>Insecta</taxon>
        <taxon>Pterygota</taxon>
        <taxon>Neoptera</taxon>
        <taxon>Paraneoptera</taxon>
        <taxon>Hemiptera</taxon>
        <taxon>Auchenorrhyncha</taxon>
        <taxon>Membracoidea</taxon>
        <taxon>Cicadellidae</taxon>
        <taxon>Cicadellinae</taxon>
        <taxon>Proconiini</taxon>
        <taxon>Homalodisca</taxon>
    </lineage>
</organism>
<keyword evidence="9" id="KW-0862">Zinc</keyword>
<comment type="subcellular location">
    <subcellularLocation>
        <location evidence="2">Nucleus</location>
    </subcellularLocation>
</comment>
<feature type="compositionally biased region" description="Polar residues" evidence="13">
    <location>
        <begin position="304"/>
        <end position="314"/>
    </location>
</feature>
<evidence type="ECO:0000256" key="10">
    <source>
        <dbReference type="ARBA" id="ARBA00023242"/>
    </source>
</evidence>
<dbReference type="InterPro" id="IPR051657">
    <property type="entry name" value="RNF168/RNF169_E3_ubiq-ligase"/>
</dbReference>
<dbReference type="GO" id="GO:0035861">
    <property type="term" value="C:site of double-strand break"/>
    <property type="evidence" value="ECO:0007669"/>
    <property type="project" value="TreeGrafter"/>
</dbReference>
<gene>
    <name evidence="15" type="ORF">g.24203</name>
</gene>
<keyword evidence="10" id="KW-0539">Nucleus</keyword>
<dbReference type="GO" id="GO:0005634">
    <property type="term" value="C:nucleus"/>
    <property type="evidence" value="ECO:0007669"/>
    <property type="project" value="UniProtKB-SubCell"/>
</dbReference>
<dbReference type="Pfam" id="PF00097">
    <property type="entry name" value="zf-C3HC4"/>
    <property type="match status" value="1"/>
</dbReference>
<dbReference type="InterPro" id="IPR001841">
    <property type="entry name" value="Znf_RING"/>
</dbReference>
<dbReference type="InterPro" id="IPR018957">
    <property type="entry name" value="Znf_C3HC4_RING-type"/>
</dbReference>
<evidence type="ECO:0000256" key="1">
    <source>
        <dbReference type="ARBA" id="ARBA00000900"/>
    </source>
</evidence>
<keyword evidence="7 11" id="KW-0863">Zinc-finger</keyword>